<evidence type="ECO:0000259" key="1">
    <source>
        <dbReference type="Pfam" id="PF13304"/>
    </source>
</evidence>
<name>G0VNM3_MEGEL</name>
<keyword evidence="3" id="KW-1185">Reference proteome</keyword>
<dbReference type="GeneID" id="97491787"/>
<organism evidence="2 3">
    <name type="scientific">Megasphaera elsdenii DSM 20460</name>
    <dbReference type="NCBI Taxonomy" id="1064535"/>
    <lineage>
        <taxon>Bacteria</taxon>
        <taxon>Bacillati</taxon>
        <taxon>Bacillota</taxon>
        <taxon>Negativicutes</taxon>
        <taxon>Veillonellales</taxon>
        <taxon>Veillonellaceae</taxon>
        <taxon>Megasphaera</taxon>
    </lineage>
</organism>
<dbReference type="GO" id="GO:0016887">
    <property type="term" value="F:ATP hydrolysis activity"/>
    <property type="evidence" value="ECO:0007669"/>
    <property type="project" value="InterPro"/>
</dbReference>
<dbReference type="EMBL" id="HE576794">
    <property type="protein sequence ID" value="CCC73051.1"/>
    <property type="molecule type" value="Genomic_DNA"/>
</dbReference>
<dbReference type="KEGG" id="med:MELS_0829"/>
<dbReference type="InterPro" id="IPR027417">
    <property type="entry name" value="P-loop_NTPase"/>
</dbReference>
<dbReference type="PANTHER" id="PTHR40396:SF1">
    <property type="entry name" value="ATPASE AAA-TYPE CORE DOMAIN-CONTAINING PROTEIN"/>
    <property type="match status" value="1"/>
</dbReference>
<evidence type="ECO:0000313" key="3">
    <source>
        <dbReference type="Proteomes" id="UP000010111"/>
    </source>
</evidence>
<dbReference type="Gene3D" id="3.40.50.300">
    <property type="entry name" value="P-loop containing nucleotide triphosphate hydrolases"/>
    <property type="match status" value="1"/>
</dbReference>
<protein>
    <recommendedName>
        <fullName evidence="1">ATPase AAA-type core domain-containing protein</fullName>
    </recommendedName>
</protein>
<gene>
    <name evidence="2" type="ORF">MELS_0829</name>
</gene>
<dbReference type="STRING" id="1064535.MELS_0829"/>
<accession>G0VNM3</accession>
<dbReference type="AlphaFoldDB" id="G0VNM3"/>
<reference evidence="2 3" key="1">
    <citation type="journal article" date="2011" name="J. Bacteriol.">
        <title>Genome Sequence of the Ruminal Bacterium Megasphaera elsdenii.</title>
        <authorList>
            <person name="Marx H."/>
            <person name="Graf A.B."/>
            <person name="Tatto N."/>
            <person name="Thallinger G.G."/>
            <person name="Mattanovich D."/>
            <person name="Sauer M."/>
        </authorList>
    </citation>
    <scope>NUCLEOTIDE SEQUENCE [LARGE SCALE GENOMIC DNA]</scope>
    <source>
        <strain evidence="2 3">DSM 20460</strain>
    </source>
</reference>
<sequence length="406" mass="46571">MLLEYTCSNYKSIKDRVLFSLLADKDISSHTPNTVLYDNKKILKSAVIYGANGSGKTNFLNSMKFMKLLVATSIRKQPGEGIPQLSHKLSASNVPTVFTVQFIRHGIRYSYGFSVLHNMIDGEYLYYFPKKRLVKIFERDGMNIIPGNRYKNSFDVSQSILKENRLFLSCAANYTNIKEIEEAFLFFVEDVVIYDNNENDWTGSSIHLMRENKVIKHKFISLLQEFGTGIQNISSKTEKVKIATEPLPDEIKKFLPKVANRITIKVDYGKFQTDLMSEESDGVQKLFELLCPILDILAKDKVLICDELENSLHEILVAHIIKLFHDNESKAQLIFSTHDTSLLSNNIFRRDQIWFTQLTQDRATDLYSLIEIKNIDNLENLEKGYISGKYGAIPFLNISSISKLEK</sequence>
<feature type="domain" description="ATPase AAA-type core" evidence="1">
    <location>
        <begin position="46"/>
        <end position="344"/>
    </location>
</feature>
<proteinExistence type="predicted"/>
<dbReference type="GO" id="GO:0005524">
    <property type="term" value="F:ATP binding"/>
    <property type="evidence" value="ECO:0007669"/>
    <property type="project" value="InterPro"/>
</dbReference>
<dbReference type="eggNOG" id="COG1106">
    <property type="taxonomic scope" value="Bacteria"/>
</dbReference>
<dbReference type="SUPFAM" id="SSF52540">
    <property type="entry name" value="P-loop containing nucleoside triphosphate hydrolases"/>
    <property type="match status" value="1"/>
</dbReference>
<dbReference type="Proteomes" id="UP000010111">
    <property type="component" value="Chromosome"/>
</dbReference>
<dbReference type="Pfam" id="PF13304">
    <property type="entry name" value="AAA_21"/>
    <property type="match status" value="1"/>
</dbReference>
<evidence type="ECO:0000313" key="2">
    <source>
        <dbReference type="EMBL" id="CCC73051.1"/>
    </source>
</evidence>
<dbReference type="HOGENOM" id="CLU_046693_2_0_9"/>
<dbReference type="RefSeq" id="WP_014015787.1">
    <property type="nucleotide sequence ID" value="NC_015873.1"/>
</dbReference>
<dbReference type="InterPro" id="IPR003959">
    <property type="entry name" value="ATPase_AAA_core"/>
</dbReference>
<dbReference type="PANTHER" id="PTHR40396">
    <property type="entry name" value="ATPASE-LIKE PROTEIN"/>
    <property type="match status" value="1"/>
</dbReference>